<dbReference type="PANTHER" id="PTHR42701:SF1">
    <property type="entry name" value="IMIDAZOLE GLYCEROL PHOSPHATE SYNTHASE SUBUNIT HISH"/>
    <property type="match status" value="1"/>
</dbReference>
<dbReference type="InterPro" id="IPR029062">
    <property type="entry name" value="Class_I_gatase-like"/>
</dbReference>
<evidence type="ECO:0000256" key="9">
    <source>
        <dbReference type="ARBA" id="ARBA00047838"/>
    </source>
</evidence>
<dbReference type="Gene3D" id="3.40.50.880">
    <property type="match status" value="1"/>
</dbReference>
<evidence type="ECO:0000256" key="3">
    <source>
        <dbReference type="ARBA" id="ARBA00022605"/>
    </source>
</evidence>
<dbReference type="GO" id="GO:0000107">
    <property type="term" value="F:imidazoleglycerol-phosphate synthase activity"/>
    <property type="evidence" value="ECO:0007669"/>
    <property type="project" value="UniProtKB-UniRule"/>
</dbReference>
<dbReference type="AlphaFoldDB" id="A0A9X3M706"/>
<feature type="active site" evidence="11 12">
    <location>
        <position position="234"/>
    </location>
</feature>
<keyword evidence="4 11" id="KW-0378">Hydrolase</keyword>
<dbReference type="CDD" id="cd01748">
    <property type="entry name" value="GATase1_IGP_Synthase"/>
    <property type="match status" value="1"/>
</dbReference>
<evidence type="ECO:0000313" key="15">
    <source>
        <dbReference type="Proteomes" id="UP001146505"/>
    </source>
</evidence>
<dbReference type="PROSITE" id="PS51273">
    <property type="entry name" value="GATASE_TYPE_1"/>
    <property type="match status" value="1"/>
</dbReference>
<evidence type="ECO:0000256" key="11">
    <source>
        <dbReference type="HAMAP-Rule" id="MF_00278"/>
    </source>
</evidence>
<dbReference type="PIRSF" id="PIRSF000495">
    <property type="entry name" value="Amidotransf_hisH"/>
    <property type="match status" value="1"/>
</dbReference>
<comment type="function">
    <text evidence="8 11">IGPS catalyzes the conversion of PRFAR and glutamine to IGP, AICAR and glutamate. The HisH subunit catalyzes the hydrolysis of glutamine to glutamate and ammonia as part of the synthesis of IGP and AICAR. The resulting ammonia molecule is channeled to the active site of HisF.</text>
</comment>
<evidence type="ECO:0000256" key="10">
    <source>
        <dbReference type="ARBA" id="ARBA00049534"/>
    </source>
</evidence>
<keyword evidence="5 11" id="KW-0315">Glutamine amidotransferase</keyword>
<proteinExistence type="inferred from homology"/>
<reference evidence="14" key="1">
    <citation type="submission" date="2022-02" db="EMBL/GenBank/DDBJ databases">
        <title>Corynebacterium sp. from urogenital microbiome.</title>
        <authorList>
            <person name="Cappelli E.A."/>
            <person name="Ribeiro T.G."/>
            <person name="Peixe L."/>
        </authorList>
    </citation>
    <scope>NUCLEOTIDE SEQUENCE</scope>
    <source>
        <strain evidence="14">C9Ua_112</strain>
    </source>
</reference>
<dbReference type="EMBL" id="JAKMUV010000008">
    <property type="protein sequence ID" value="MCZ9305339.1"/>
    <property type="molecule type" value="Genomic_DNA"/>
</dbReference>
<evidence type="ECO:0000256" key="7">
    <source>
        <dbReference type="ARBA" id="ARBA00023239"/>
    </source>
</evidence>
<accession>A0A9X3M706</accession>
<feature type="active site" evidence="11 12">
    <location>
        <position position="232"/>
    </location>
</feature>
<feature type="domain" description="Glutamine amidotransferase" evidence="13">
    <location>
        <begin position="16"/>
        <end position="248"/>
    </location>
</feature>
<evidence type="ECO:0000313" key="14">
    <source>
        <dbReference type="EMBL" id="MCZ9305339.1"/>
    </source>
</evidence>
<comment type="subunit">
    <text evidence="2 11">Heterodimer of HisH and HisF.</text>
</comment>
<gene>
    <name evidence="11 14" type="primary">hisH</name>
    <name evidence="14" type="ORF">L8U58_07350</name>
</gene>
<keyword evidence="15" id="KW-1185">Reference proteome</keyword>
<dbReference type="NCBIfam" id="TIGR01855">
    <property type="entry name" value="IMP_synth_hisH"/>
    <property type="match status" value="1"/>
</dbReference>
<evidence type="ECO:0000256" key="1">
    <source>
        <dbReference type="ARBA" id="ARBA00005091"/>
    </source>
</evidence>
<dbReference type="RefSeq" id="WP_034977403.1">
    <property type="nucleotide sequence ID" value="NZ_JAKMUV010000008.1"/>
</dbReference>
<dbReference type="SUPFAM" id="SSF52317">
    <property type="entry name" value="Class I glutamine amidotransferase-like"/>
    <property type="match status" value="1"/>
</dbReference>
<comment type="catalytic activity">
    <reaction evidence="10 11">
        <text>L-glutamine + H2O = L-glutamate + NH4(+)</text>
        <dbReference type="Rhea" id="RHEA:15889"/>
        <dbReference type="ChEBI" id="CHEBI:15377"/>
        <dbReference type="ChEBI" id="CHEBI:28938"/>
        <dbReference type="ChEBI" id="CHEBI:29985"/>
        <dbReference type="ChEBI" id="CHEBI:58359"/>
        <dbReference type="EC" id="3.5.1.2"/>
    </reaction>
</comment>
<evidence type="ECO:0000256" key="8">
    <source>
        <dbReference type="ARBA" id="ARBA00025299"/>
    </source>
</evidence>
<evidence type="ECO:0000259" key="13">
    <source>
        <dbReference type="Pfam" id="PF00117"/>
    </source>
</evidence>
<dbReference type="Pfam" id="PF00117">
    <property type="entry name" value="GATase"/>
    <property type="match status" value="1"/>
</dbReference>
<dbReference type="GO" id="GO:0000105">
    <property type="term" value="P:L-histidine biosynthetic process"/>
    <property type="evidence" value="ECO:0007669"/>
    <property type="project" value="UniProtKB-UniRule"/>
</dbReference>
<protein>
    <recommendedName>
        <fullName evidence="11">Imidazole glycerol phosphate synthase subunit HisH</fullName>
        <ecNumber evidence="11">4.3.2.10</ecNumber>
    </recommendedName>
    <alternativeName>
        <fullName evidence="11">IGP synthase glutaminase subunit</fullName>
        <ecNumber evidence="11">3.5.1.2</ecNumber>
    </alternativeName>
    <alternativeName>
        <fullName evidence="11">IGP synthase subunit HisH</fullName>
    </alternativeName>
    <alternativeName>
        <fullName evidence="11">ImGP synthase subunit HisH</fullName>
        <shortName evidence="11">IGPS subunit HisH</shortName>
    </alternativeName>
</protein>
<evidence type="ECO:0000256" key="2">
    <source>
        <dbReference type="ARBA" id="ARBA00011152"/>
    </source>
</evidence>
<evidence type="ECO:0000256" key="6">
    <source>
        <dbReference type="ARBA" id="ARBA00023102"/>
    </source>
</evidence>
<name>A0A9X3M706_9CORY</name>
<dbReference type="EC" id="4.3.2.10" evidence="11"/>
<keyword evidence="6 11" id="KW-0368">Histidine biosynthesis</keyword>
<sequence>MTPSTSLSSRRPHVALLDYGSGNVRSAQRAVEKAGAEVEVTKDPEVVQRADGLLVPGVGAYSACMKQLHSVYGDRLIGQRLAGGRPVLGICVGMQILFDRGVEFAEGSGEGAGDGTGTGDGESAFTEGMGEWPGTVEKLDADVLPHMGWNTVERGDGSSASALGAAASEPSKMFAGIEDSERFYFVHSYGVREWELMTDGRTEPPLVHWATHGRSRFVAAVENGPLWATQFHPEKSGEAGIRLLRNWVETL</sequence>
<comment type="pathway">
    <text evidence="1 11">Amino-acid biosynthesis; L-histidine biosynthesis; L-histidine from 5-phospho-alpha-D-ribose 1-diphosphate: step 5/9.</text>
</comment>
<dbReference type="PANTHER" id="PTHR42701">
    <property type="entry name" value="IMIDAZOLE GLYCEROL PHOSPHATE SYNTHASE SUBUNIT HISH"/>
    <property type="match status" value="1"/>
</dbReference>
<keyword evidence="7 11" id="KW-0456">Lyase</keyword>
<dbReference type="Proteomes" id="UP001146505">
    <property type="component" value="Unassembled WGS sequence"/>
</dbReference>
<evidence type="ECO:0000256" key="5">
    <source>
        <dbReference type="ARBA" id="ARBA00022962"/>
    </source>
</evidence>
<keyword evidence="3 11" id="KW-0028">Amino-acid biosynthesis</keyword>
<comment type="catalytic activity">
    <reaction evidence="9 11">
        <text>5-[(5-phospho-1-deoxy-D-ribulos-1-ylimino)methylamino]-1-(5-phospho-beta-D-ribosyl)imidazole-4-carboxamide + L-glutamine = D-erythro-1-(imidazol-4-yl)glycerol 3-phosphate + 5-amino-1-(5-phospho-beta-D-ribosyl)imidazole-4-carboxamide + L-glutamate + H(+)</text>
        <dbReference type="Rhea" id="RHEA:24793"/>
        <dbReference type="ChEBI" id="CHEBI:15378"/>
        <dbReference type="ChEBI" id="CHEBI:29985"/>
        <dbReference type="ChEBI" id="CHEBI:58278"/>
        <dbReference type="ChEBI" id="CHEBI:58359"/>
        <dbReference type="ChEBI" id="CHEBI:58475"/>
        <dbReference type="ChEBI" id="CHEBI:58525"/>
        <dbReference type="EC" id="4.3.2.10"/>
    </reaction>
</comment>
<dbReference type="GeneID" id="301813364"/>
<dbReference type="GO" id="GO:0016829">
    <property type="term" value="F:lyase activity"/>
    <property type="evidence" value="ECO:0007669"/>
    <property type="project" value="UniProtKB-KW"/>
</dbReference>
<dbReference type="HAMAP" id="MF_00278">
    <property type="entry name" value="HisH"/>
    <property type="match status" value="1"/>
</dbReference>
<evidence type="ECO:0000256" key="4">
    <source>
        <dbReference type="ARBA" id="ARBA00022801"/>
    </source>
</evidence>
<evidence type="ECO:0000256" key="12">
    <source>
        <dbReference type="PIRSR" id="PIRSR000495-1"/>
    </source>
</evidence>
<feature type="active site" description="Nucleophile" evidence="11 12">
    <location>
        <position position="91"/>
    </location>
</feature>
<comment type="caution">
    <text evidence="14">The sequence shown here is derived from an EMBL/GenBank/DDBJ whole genome shotgun (WGS) entry which is preliminary data.</text>
</comment>
<dbReference type="InterPro" id="IPR017926">
    <property type="entry name" value="GATASE"/>
</dbReference>
<keyword evidence="11" id="KW-0963">Cytoplasm</keyword>
<dbReference type="GO" id="GO:0004359">
    <property type="term" value="F:glutaminase activity"/>
    <property type="evidence" value="ECO:0007669"/>
    <property type="project" value="UniProtKB-EC"/>
</dbReference>
<dbReference type="GO" id="GO:0005737">
    <property type="term" value="C:cytoplasm"/>
    <property type="evidence" value="ECO:0007669"/>
    <property type="project" value="UniProtKB-SubCell"/>
</dbReference>
<dbReference type="InterPro" id="IPR010139">
    <property type="entry name" value="Imidazole-glycPsynth_HisH"/>
</dbReference>
<dbReference type="EC" id="3.5.1.2" evidence="11"/>
<organism evidence="14 15">
    <name type="scientific">Corynebacterium macclintockiae</name>
    <dbReference type="NCBI Taxonomy" id="2913501"/>
    <lineage>
        <taxon>Bacteria</taxon>
        <taxon>Bacillati</taxon>
        <taxon>Actinomycetota</taxon>
        <taxon>Actinomycetes</taxon>
        <taxon>Mycobacteriales</taxon>
        <taxon>Corynebacteriaceae</taxon>
        <taxon>Corynebacterium</taxon>
    </lineage>
</organism>
<comment type="subcellular location">
    <subcellularLocation>
        <location evidence="11">Cytoplasm</location>
    </subcellularLocation>
</comment>